<dbReference type="Pfam" id="PF08241">
    <property type="entry name" value="Methyltransf_11"/>
    <property type="match status" value="1"/>
</dbReference>
<dbReference type="InterPro" id="IPR051052">
    <property type="entry name" value="Diverse_substrate_MTase"/>
</dbReference>
<evidence type="ECO:0000313" key="4">
    <source>
        <dbReference type="EMBL" id="SDD42544.1"/>
    </source>
</evidence>
<evidence type="ECO:0000256" key="3">
    <source>
        <dbReference type="ARBA" id="ARBA00022679"/>
    </source>
</evidence>
<dbReference type="PANTHER" id="PTHR44942">
    <property type="entry name" value="METHYLTRANSF_11 DOMAIN-CONTAINING PROTEIN"/>
    <property type="match status" value="1"/>
</dbReference>
<keyword evidence="5" id="KW-1185">Reference proteome</keyword>
<keyword evidence="2 4" id="KW-0489">Methyltransferase</keyword>
<dbReference type="EMBL" id="FMZE01000008">
    <property type="protein sequence ID" value="SDD42544.1"/>
    <property type="molecule type" value="Genomic_DNA"/>
</dbReference>
<comment type="similarity">
    <text evidence="1">Belongs to the methyltransferase superfamily.</text>
</comment>
<sequence>MTPSVVHGDFSRLADDYSRFREGYSPSVRDAIFGLPSAPAATLDIADVGAGTGIWSRMLAEREPRSIVAVEPNVHMRRRGEFDSEGSRIRWLAGSGERTGLPDGSADLVTMASSFHWVDFPAGIAEFARVLRPGGWFAALWNTRKLDDNPLLADIEAEITRLRPGVRRVSSGSSAFVSTLSEKLAAASGFGGLVYLEGRHLARHDVDRYLGLWRSANDVQAQLGDELFGRFLDFARERLAGERVVETTYLTRTWAIRRD</sequence>
<organism evidence="4 5">
    <name type="scientific">Prauserella marina</name>
    <dbReference type="NCBI Taxonomy" id="530584"/>
    <lineage>
        <taxon>Bacteria</taxon>
        <taxon>Bacillati</taxon>
        <taxon>Actinomycetota</taxon>
        <taxon>Actinomycetes</taxon>
        <taxon>Pseudonocardiales</taxon>
        <taxon>Pseudonocardiaceae</taxon>
        <taxon>Prauserella</taxon>
    </lineage>
</organism>
<gene>
    <name evidence="4" type="ORF">SAMN05421630_108136</name>
</gene>
<dbReference type="GO" id="GO:0032259">
    <property type="term" value="P:methylation"/>
    <property type="evidence" value="ECO:0007669"/>
    <property type="project" value="UniProtKB-KW"/>
</dbReference>
<accession>A0A222VU04</accession>
<dbReference type="GO" id="GO:0008757">
    <property type="term" value="F:S-adenosylmethionine-dependent methyltransferase activity"/>
    <property type="evidence" value="ECO:0007669"/>
    <property type="project" value="InterPro"/>
</dbReference>
<name>A0A222VU04_9PSEU</name>
<evidence type="ECO:0000256" key="1">
    <source>
        <dbReference type="ARBA" id="ARBA00008361"/>
    </source>
</evidence>
<dbReference type="CDD" id="cd02440">
    <property type="entry name" value="AdoMet_MTases"/>
    <property type="match status" value="1"/>
</dbReference>
<evidence type="ECO:0000313" key="5">
    <source>
        <dbReference type="Proteomes" id="UP000199494"/>
    </source>
</evidence>
<dbReference type="Gene3D" id="3.40.50.150">
    <property type="entry name" value="Vaccinia Virus protein VP39"/>
    <property type="match status" value="1"/>
</dbReference>
<dbReference type="KEGG" id="pmad:BAY61_23075"/>
<dbReference type="Proteomes" id="UP000199494">
    <property type="component" value="Unassembled WGS sequence"/>
</dbReference>
<dbReference type="InterPro" id="IPR029063">
    <property type="entry name" value="SAM-dependent_MTases_sf"/>
</dbReference>
<dbReference type="AlphaFoldDB" id="A0A222VU04"/>
<dbReference type="InterPro" id="IPR013216">
    <property type="entry name" value="Methyltransf_11"/>
</dbReference>
<dbReference type="STRING" id="530584.SAMN05421630_108136"/>
<protein>
    <submittedName>
        <fullName evidence="4">Methyltransferase domain-containing protein</fullName>
    </submittedName>
</protein>
<keyword evidence="3 4" id="KW-0808">Transferase</keyword>
<proteinExistence type="inferred from homology"/>
<evidence type="ECO:0000256" key="2">
    <source>
        <dbReference type="ARBA" id="ARBA00022603"/>
    </source>
</evidence>
<dbReference type="SUPFAM" id="SSF53335">
    <property type="entry name" value="S-adenosyl-L-methionine-dependent methyltransferases"/>
    <property type="match status" value="1"/>
</dbReference>
<reference evidence="4 5" key="1">
    <citation type="submission" date="2016-10" db="EMBL/GenBank/DDBJ databases">
        <authorList>
            <person name="de Groot N.N."/>
        </authorList>
    </citation>
    <scope>NUCLEOTIDE SEQUENCE [LARGE SCALE GENOMIC DNA]</scope>
    <source>
        <strain evidence="4 5">CGMCC 4.5506</strain>
    </source>
</reference>
<dbReference type="OrthoDB" id="9797252at2"/>
<dbReference type="RefSeq" id="WP_091807745.1">
    <property type="nucleotide sequence ID" value="NZ_CP016353.1"/>
</dbReference>
<dbReference type="PANTHER" id="PTHR44942:SF4">
    <property type="entry name" value="METHYLTRANSFERASE TYPE 11 DOMAIN-CONTAINING PROTEIN"/>
    <property type="match status" value="1"/>
</dbReference>